<accession>A0A099Z873</accession>
<evidence type="ECO:0000313" key="2">
    <source>
        <dbReference type="Proteomes" id="UP000053641"/>
    </source>
</evidence>
<keyword evidence="1" id="KW-0808">Transferase</keyword>
<dbReference type="PANTHER" id="PTHR33395:SF22">
    <property type="entry name" value="REVERSE TRANSCRIPTASE DOMAIN-CONTAINING PROTEIN"/>
    <property type="match status" value="1"/>
</dbReference>
<evidence type="ECO:0000313" key="1">
    <source>
        <dbReference type="EMBL" id="KGL77268.1"/>
    </source>
</evidence>
<name>A0A099Z873_TINGU</name>
<keyword evidence="1" id="KW-0695">RNA-directed DNA polymerase</keyword>
<gene>
    <name evidence="1" type="ORF">N309_13683</name>
</gene>
<dbReference type="GO" id="GO:0003964">
    <property type="term" value="F:RNA-directed DNA polymerase activity"/>
    <property type="evidence" value="ECO:0007669"/>
    <property type="project" value="UniProtKB-KW"/>
</dbReference>
<sequence length="116" mass="13536">QGEEDLPWVEEDWVREHLRNLNTHISMGPDGMHPRVLWELADVIAKPLSIIFERFWRTGEVPEDWKKANVMSVFKKGKKEDSGNYRPVSLTSVPGKVMEWLILAVLSRHMEDKKVL</sequence>
<reference evidence="1 2" key="1">
    <citation type="submission" date="2014-06" db="EMBL/GenBank/DDBJ databases">
        <title>Genome evolution of avian class.</title>
        <authorList>
            <person name="Zhang G."/>
            <person name="Li C."/>
        </authorList>
    </citation>
    <scope>NUCLEOTIDE SEQUENCE [LARGE SCALE GENOMIC DNA]</scope>
    <source>
        <strain evidence="1">BGI_N309</strain>
    </source>
</reference>
<proteinExistence type="predicted"/>
<feature type="non-terminal residue" evidence="1">
    <location>
        <position position="1"/>
    </location>
</feature>
<organism evidence="1 2">
    <name type="scientific">Tinamus guttatus</name>
    <name type="common">White-throated tinamou</name>
    <dbReference type="NCBI Taxonomy" id="94827"/>
    <lineage>
        <taxon>Eukaryota</taxon>
        <taxon>Metazoa</taxon>
        <taxon>Chordata</taxon>
        <taxon>Craniata</taxon>
        <taxon>Vertebrata</taxon>
        <taxon>Euteleostomi</taxon>
        <taxon>Archelosauria</taxon>
        <taxon>Archosauria</taxon>
        <taxon>Dinosauria</taxon>
        <taxon>Saurischia</taxon>
        <taxon>Theropoda</taxon>
        <taxon>Coelurosauria</taxon>
        <taxon>Aves</taxon>
        <taxon>Palaeognathae</taxon>
        <taxon>Tinamiformes</taxon>
        <taxon>Tinamidae</taxon>
        <taxon>Tinamus</taxon>
    </lineage>
</organism>
<dbReference type="AlphaFoldDB" id="A0A099Z873"/>
<dbReference type="GO" id="GO:0007508">
    <property type="term" value="P:larval heart development"/>
    <property type="evidence" value="ECO:0007669"/>
    <property type="project" value="TreeGrafter"/>
</dbReference>
<dbReference type="EMBL" id="KL890011">
    <property type="protein sequence ID" value="KGL77268.1"/>
    <property type="molecule type" value="Genomic_DNA"/>
</dbReference>
<keyword evidence="1" id="KW-0548">Nucleotidyltransferase</keyword>
<dbReference type="GO" id="GO:0031012">
    <property type="term" value="C:extracellular matrix"/>
    <property type="evidence" value="ECO:0007669"/>
    <property type="project" value="TreeGrafter"/>
</dbReference>
<protein>
    <submittedName>
        <fullName evidence="1">RNA-directed DNA polymerase from mobile element jockey</fullName>
    </submittedName>
</protein>
<feature type="non-terminal residue" evidence="1">
    <location>
        <position position="116"/>
    </location>
</feature>
<dbReference type="Proteomes" id="UP000053641">
    <property type="component" value="Unassembled WGS sequence"/>
</dbReference>
<dbReference type="GO" id="GO:0061343">
    <property type="term" value="P:cell adhesion involved in heart morphogenesis"/>
    <property type="evidence" value="ECO:0007669"/>
    <property type="project" value="TreeGrafter"/>
</dbReference>
<keyword evidence="2" id="KW-1185">Reference proteome</keyword>
<dbReference type="PANTHER" id="PTHR33395">
    <property type="entry name" value="TRANSCRIPTASE, PUTATIVE-RELATED-RELATED"/>
    <property type="match status" value="1"/>
</dbReference>